<dbReference type="GeneID" id="93557453"/>
<dbReference type="SUPFAM" id="SSF48452">
    <property type="entry name" value="TPR-like"/>
    <property type="match status" value="1"/>
</dbReference>
<evidence type="ECO:0000313" key="2">
    <source>
        <dbReference type="EMBL" id="VYT75031.1"/>
    </source>
</evidence>
<sequence length="225" mass="25075">MTNKKTQHDSLNVEQTLISSEAFIDKYKKPIMYVFIAIVVLVGGYFLYRSFVSEPREAKANELMFKGQQYFASDNYEKALNGDGQGFPGFLKIANDYGSTKAGNLAQLYAGLSYAKLGKYQEAVTRLEDFKNCGDAMVSPAAIGALGNCYAELDQLDKATSTLLEAAKKADNNSLSPLYLIQAGEIFESQGKKDKALECYKEIKTKYVNSMQYAEIDKYIERVSE</sequence>
<proteinExistence type="predicted"/>
<dbReference type="Pfam" id="PF09976">
    <property type="entry name" value="TPR_21"/>
    <property type="match status" value="1"/>
</dbReference>
<reference evidence="2" key="1">
    <citation type="submission" date="2019-11" db="EMBL/GenBank/DDBJ databases">
        <authorList>
            <person name="Feng L."/>
        </authorList>
    </citation>
    <scope>NUCLEOTIDE SEQUENCE</scope>
    <source>
        <strain evidence="2">PclaraLFYP37</strain>
    </source>
</reference>
<gene>
    <name evidence="2" type="ORF">PCLFYP37_01024</name>
</gene>
<evidence type="ECO:0000259" key="1">
    <source>
        <dbReference type="Pfam" id="PF09976"/>
    </source>
</evidence>
<protein>
    <submittedName>
        <fullName evidence="2">Tetratricopeptide repeat protein</fullName>
    </submittedName>
</protein>
<dbReference type="EMBL" id="CACRUT010000006">
    <property type="protein sequence ID" value="VYT75031.1"/>
    <property type="molecule type" value="Genomic_DNA"/>
</dbReference>
<dbReference type="InterPro" id="IPR011990">
    <property type="entry name" value="TPR-like_helical_dom_sf"/>
</dbReference>
<dbReference type="SMART" id="SM00028">
    <property type="entry name" value="TPR"/>
    <property type="match status" value="2"/>
</dbReference>
<dbReference type="InterPro" id="IPR018704">
    <property type="entry name" value="SecYEG/CpoB_TPR"/>
</dbReference>
<dbReference type="InterPro" id="IPR019734">
    <property type="entry name" value="TPR_rpt"/>
</dbReference>
<dbReference type="AlphaFoldDB" id="A0A6N2Z7G2"/>
<dbReference type="Gene3D" id="1.25.40.10">
    <property type="entry name" value="Tetratricopeptide repeat domain"/>
    <property type="match status" value="2"/>
</dbReference>
<organism evidence="2">
    <name type="scientific">Paraprevotella clara</name>
    <dbReference type="NCBI Taxonomy" id="454154"/>
    <lineage>
        <taxon>Bacteria</taxon>
        <taxon>Pseudomonadati</taxon>
        <taxon>Bacteroidota</taxon>
        <taxon>Bacteroidia</taxon>
        <taxon>Bacteroidales</taxon>
        <taxon>Prevotellaceae</taxon>
        <taxon>Paraprevotella</taxon>
    </lineage>
</organism>
<feature type="domain" description="Ancillary SecYEG translocon subunit/Cell division coordinator CpoB TPR" evidence="1">
    <location>
        <begin position="22"/>
        <end position="204"/>
    </location>
</feature>
<dbReference type="RefSeq" id="WP_008620179.1">
    <property type="nucleotide sequence ID" value="NZ_AP025941.1"/>
</dbReference>
<name>A0A6N2Z7G2_9BACT</name>
<accession>A0A6N2Z7G2</accession>